<dbReference type="EMBL" id="ML732273">
    <property type="protein sequence ID" value="KAB8071418.1"/>
    <property type="molecule type" value="Genomic_DNA"/>
</dbReference>
<proteinExistence type="predicted"/>
<dbReference type="PANTHER" id="PTHR42060:SF3">
    <property type="entry name" value="SMP-30_GLUCONOLACTONASE_LRE-LIKE REGION DOMAIN-CONTAINING PROTEIN"/>
    <property type="match status" value="1"/>
</dbReference>
<reference evidence="1 2" key="1">
    <citation type="submission" date="2019-04" db="EMBL/GenBank/DDBJ databases">
        <title>Friends and foes A comparative genomics study of 23 Aspergillus species from section Flavi.</title>
        <authorList>
            <consortium name="DOE Joint Genome Institute"/>
            <person name="Kjaerbolling I."/>
            <person name="Vesth T."/>
            <person name="Frisvad J.C."/>
            <person name="Nybo J.L."/>
            <person name="Theobald S."/>
            <person name="Kildgaard S."/>
            <person name="Isbrandt T."/>
            <person name="Kuo A."/>
            <person name="Sato A."/>
            <person name="Lyhne E.K."/>
            <person name="Kogle M.E."/>
            <person name="Wiebenga A."/>
            <person name="Kun R.S."/>
            <person name="Lubbers R.J."/>
            <person name="Makela M.R."/>
            <person name="Barry K."/>
            <person name="Chovatia M."/>
            <person name="Clum A."/>
            <person name="Daum C."/>
            <person name="Haridas S."/>
            <person name="He G."/>
            <person name="LaButti K."/>
            <person name="Lipzen A."/>
            <person name="Mondo S."/>
            <person name="Riley R."/>
            <person name="Salamov A."/>
            <person name="Simmons B.A."/>
            <person name="Magnuson J.K."/>
            <person name="Henrissat B."/>
            <person name="Mortensen U.H."/>
            <person name="Larsen T.O."/>
            <person name="Devries R.P."/>
            <person name="Grigoriev I.V."/>
            <person name="Machida M."/>
            <person name="Baker S.E."/>
            <person name="Andersen M.R."/>
        </authorList>
    </citation>
    <scope>NUCLEOTIDE SEQUENCE [LARGE SCALE GENOMIC DNA]</scope>
    <source>
        <strain evidence="1 2">CBS 151.66</strain>
    </source>
</reference>
<accession>A0A5N5WS67</accession>
<protein>
    <recommendedName>
        <fullName evidence="3">SMP-30/Gluconolactonase/LRE-like region domain-containing protein</fullName>
    </recommendedName>
</protein>
<dbReference type="Proteomes" id="UP000326565">
    <property type="component" value="Unassembled WGS sequence"/>
</dbReference>
<dbReference type="InterPro" id="IPR052998">
    <property type="entry name" value="Hetero-Diels-Alderase-like"/>
</dbReference>
<sequence>MREFLVAVHCAAWLFPYLGTTFAAPHFRRANYTTSVSTVFQLERNGTWFENLHVRRNGNIIVSRVDVPEVWSITPGPDGFSRGNGSLLYRFPNATSVLGIAEMERDVYAVIAGNISLPSIVPTPGSFVVWTFDLKEQEPRAEVLAPMPAGEFLDGVARFRDDVLLITDAGKGVIWRLNTTSGEYSVALSHSTMLPANGQPVNVGVNGLKVFRNYIYYTSTSQEVYARIPVDQDASATGPVEVIMSGLTFDDLVLTASGTAYMTTNPQNELVEISPEGRVHLVAGNQFEITLGGSTSVAYSRDYSILYVTTCGAQFTPVLGKAMEPAKLVAVKLEGKPGDS</sequence>
<organism evidence="1 2">
    <name type="scientific">Aspergillus leporis</name>
    <dbReference type="NCBI Taxonomy" id="41062"/>
    <lineage>
        <taxon>Eukaryota</taxon>
        <taxon>Fungi</taxon>
        <taxon>Dikarya</taxon>
        <taxon>Ascomycota</taxon>
        <taxon>Pezizomycotina</taxon>
        <taxon>Eurotiomycetes</taxon>
        <taxon>Eurotiomycetidae</taxon>
        <taxon>Eurotiales</taxon>
        <taxon>Aspergillaceae</taxon>
        <taxon>Aspergillus</taxon>
        <taxon>Aspergillus subgen. Circumdati</taxon>
    </lineage>
</organism>
<evidence type="ECO:0008006" key="3">
    <source>
        <dbReference type="Google" id="ProtNLM"/>
    </source>
</evidence>
<gene>
    <name evidence="1" type="ORF">BDV29DRAFT_197396</name>
</gene>
<dbReference type="PANTHER" id="PTHR42060">
    <property type="entry name" value="NHL REPEAT-CONTAINING PROTEIN-RELATED"/>
    <property type="match status" value="1"/>
</dbReference>
<name>A0A5N5WS67_9EURO</name>
<dbReference type="AlphaFoldDB" id="A0A5N5WS67"/>
<evidence type="ECO:0000313" key="2">
    <source>
        <dbReference type="Proteomes" id="UP000326565"/>
    </source>
</evidence>
<dbReference type="SUPFAM" id="SSF63829">
    <property type="entry name" value="Calcium-dependent phosphotriesterase"/>
    <property type="match status" value="1"/>
</dbReference>
<dbReference type="OrthoDB" id="9977941at2759"/>
<evidence type="ECO:0000313" key="1">
    <source>
        <dbReference type="EMBL" id="KAB8071418.1"/>
    </source>
</evidence>
<dbReference type="Gene3D" id="2.120.10.30">
    <property type="entry name" value="TolB, C-terminal domain"/>
    <property type="match status" value="1"/>
</dbReference>
<keyword evidence="2" id="KW-1185">Reference proteome</keyword>
<dbReference type="InterPro" id="IPR011042">
    <property type="entry name" value="6-blade_b-propeller_TolB-like"/>
</dbReference>